<sequence>MGYNVTQKLIKDHLVEGEMMPGSEIGLKIDQTLTQDATGTMVMLELEAMGIDQAKTEASAQYVDHNLIQEDSKNPDDHLFLESAAKRFGLHFSRPGNGVSHPVHMQRLAKPGKTLLGSDSHTCANGCMGMLAMGAGGIDVALAIAGEPFYVKMPKVWGVKVTGELPDWVSAKDAILEMLRRHGVKGGVNHVFEYYGPGLKNLTAMDRHVIANMGAELGATGTVFPSDEETKRFMKLQGREDEWIELLADKDASYDVHDELNLSTLGPMVAKPSSPGNVVPIEEIEGEPIYQSYIGSSANPGYRDFAIASKIVEGRHIADGVSFDLNPTSRQMLIDLSQEGHIANFLQAGGRLHQAGCNGCIGMGQAPATGRNSLRTTPRNFPGRSGTKEDSVFLCSPETAAVSALTGRITDPRKSDFDFPKVKDLDNPTVDTRLLDEPLPLEEAKKVELVKGPNVASIPEMDELPNDMELPILLKMGDDISTDEILAGGARVLPYRSNLPEISKFTFEIVDETYHDRAMKVRDEGGHAVVAGVNYGQGSSREHAALAPKYLGLRVAIVEDFARIHWQNLANFGVLPLTFTDPSDLKELEQGDVLVFKGLRDKIKQSPHIEVEVKGKDKTLKLEHALSDRQIEIMQMGGLINWIKNRLEE</sequence>
<evidence type="ECO:0000256" key="5">
    <source>
        <dbReference type="ARBA" id="ARBA00023014"/>
    </source>
</evidence>
<keyword evidence="3" id="KW-0479">Metal-binding</keyword>
<accession>A0A024P435</accession>
<evidence type="ECO:0000256" key="6">
    <source>
        <dbReference type="ARBA" id="ARBA00023501"/>
    </source>
</evidence>
<dbReference type="GO" id="GO:0051539">
    <property type="term" value="F:4 iron, 4 sulfur cluster binding"/>
    <property type="evidence" value="ECO:0007669"/>
    <property type="project" value="TreeGrafter"/>
</dbReference>
<comment type="subunit">
    <text evidence="1">Monomer.</text>
</comment>
<dbReference type="AlphaFoldDB" id="A0A024P435"/>
<evidence type="ECO:0000259" key="9">
    <source>
        <dbReference type="Pfam" id="PF00694"/>
    </source>
</evidence>
<evidence type="ECO:0000256" key="3">
    <source>
        <dbReference type="ARBA" id="ARBA00022723"/>
    </source>
</evidence>
<dbReference type="UniPathway" id="UPA00223"/>
<feature type="region of interest" description="Disordered" evidence="7">
    <location>
        <begin position="370"/>
        <end position="390"/>
    </location>
</feature>
<dbReference type="GO" id="GO:0003994">
    <property type="term" value="F:aconitate hydratase activity"/>
    <property type="evidence" value="ECO:0007669"/>
    <property type="project" value="UniProtKB-EC"/>
</dbReference>
<dbReference type="NCBIfam" id="NF005558">
    <property type="entry name" value="PRK07229.1"/>
    <property type="match status" value="1"/>
</dbReference>
<evidence type="ECO:0000256" key="7">
    <source>
        <dbReference type="SAM" id="MobiDB-lite"/>
    </source>
</evidence>
<dbReference type="GO" id="GO:0005829">
    <property type="term" value="C:cytosol"/>
    <property type="evidence" value="ECO:0007669"/>
    <property type="project" value="TreeGrafter"/>
</dbReference>
<dbReference type="InterPro" id="IPR000573">
    <property type="entry name" value="AconitaseA/IPMdHydase_ssu_swvl"/>
</dbReference>
<dbReference type="InterPro" id="IPR015928">
    <property type="entry name" value="Aconitase/3IPM_dehydase_swvl"/>
</dbReference>
<feature type="domain" description="Aconitase/3-isopropylmalate dehydratase large subunit alpha/beta/alpha" evidence="8">
    <location>
        <begin position="8"/>
        <end position="407"/>
    </location>
</feature>
<proteinExistence type="predicted"/>
<evidence type="ECO:0000256" key="1">
    <source>
        <dbReference type="ARBA" id="ARBA00011245"/>
    </source>
</evidence>
<dbReference type="InterPro" id="IPR036008">
    <property type="entry name" value="Aconitase_4Fe-4S_dom"/>
</dbReference>
<evidence type="ECO:0000313" key="10">
    <source>
        <dbReference type="EMBL" id="CDQ23250.1"/>
    </source>
</evidence>
<dbReference type="PRINTS" id="PR00415">
    <property type="entry name" value="ACONITASE"/>
</dbReference>
<dbReference type="GO" id="GO:0006099">
    <property type="term" value="P:tricarboxylic acid cycle"/>
    <property type="evidence" value="ECO:0007669"/>
    <property type="project" value="UniProtKB-UniPathway"/>
</dbReference>
<dbReference type="PANTHER" id="PTHR43160:SF3">
    <property type="entry name" value="ACONITATE HYDRATASE, MITOCHONDRIAL"/>
    <property type="match status" value="1"/>
</dbReference>
<dbReference type="NCBIfam" id="TIGR01342">
    <property type="entry name" value="acon_putative"/>
    <property type="match status" value="1"/>
</dbReference>
<keyword evidence="4" id="KW-0408">Iron</keyword>
<keyword evidence="5" id="KW-0411">Iron-sulfur</keyword>
<organism evidence="10 11">
    <name type="scientific">Halobacillus karajensis</name>
    <dbReference type="NCBI Taxonomy" id="195088"/>
    <lineage>
        <taxon>Bacteria</taxon>
        <taxon>Bacillati</taxon>
        <taxon>Bacillota</taxon>
        <taxon>Bacilli</taxon>
        <taxon>Bacillales</taxon>
        <taxon>Bacillaceae</taxon>
        <taxon>Halobacillus</taxon>
    </lineage>
</organism>
<dbReference type="EMBL" id="CCDI010000001">
    <property type="protein sequence ID" value="CDQ23250.1"/>
    <property type="molecule type" value="Genomic_DNA"/>
</dbReference>
<comment type="catalytic activity">
    <reaction evidence="6">
        <text>citrate = D-threo-isocitrate</text>
        <dbReference type="Rhea" id="RHEA:10336"/>
        <dbReference type="ChEBI" id="CHEBI:15562"/>
        <dbReference type="ChEBI" id="CHEBI:16947"/>
        <dbReference type="EC" id="4.2.1.3"/>
    </reaction>
</comment>
<dbReference type="SUPFAM" id="SSF52016">
    <property type="entry name" value="LeuD/IlvD-like"/>
    <property type="match status" value="1"/>
</dbReference>
<gene>
    <name evidence="10" type="primary">dmdA</name>
    <name evidence="10" type="ORF">BN983_01473</name>
</gene>
<dbReference type="SUPFAM" id="SSF53732">
    <property type="entry name" value="Aconitase iron-sulfur domain"/>
    <property type="match status" value="1"/>
</dbReference>
<reference evidence="11" key="1">
    <citation type="submission" date="2014-03" db="EMBL/GenBank/DDBJ databases">
        <authorList>
            <person name="Urmite Genomes U."/>
        </authorList>
    </citation>
    <scope>NUCLEOTIDE SEQUENCE [LARGE SCALE GENOMIC DNA]</scope>
    <source>
        <strain evidence="11">HD-03</strain>
    </source>
</reference>
<dbReference type="RefSeq" id="WP_035506910.1">
    <property type="nucleotide sequence ID" value="NZ_CCDH010000001.1"/>
</dbReference>
<comment type="caution">
    <text evidence="10">The sequence shown here is derived from an EMBL/GenBank/DDBJ whole genome shotgun (WGS) entry which is preliminary data.</text>
</comment>
<dbReference type="Proteomes" id="UP000028868">
    <property type="component" value="Unassembled WGS sequence"/>
</dbReference>
<evidence type="ECO:0000256" key="2">
    <source>
        <dbReference type="ARBA" id="ARBA00012926"/>
    </source>
</evidence>
<dbReference type="EC" id="4.2.1.3" evidence="2"/>
<feature type="domain" description="Aconitase A/isopropylmalate dehydratase small subunit swivel" evidence="9">
    <location>
        <begin position="513"/>
        <end position="581"/>
    </location>
</feature>
<reference evidence="10 11" key="2">
    <citation type="submission" date="2014-05" db="EMBL/GenBank/DDBJ databases">
        <title>Draft genome sequence of Halobacillus karajensis HK-03.</title>
        <authorList>
            <person name="Khelaifia S."/>
            <person name="Croce O."/>
            <person name="Lagier J.C."/>
            <person name="Raoult D."/>
        </authorList>
    </citation>
    <scope>NUCLEOTIDE SEQUENCE [LARGE SCALE GENOMIC DNA]</scope>
    <source>
        <strain evidence="10 11">HD-03</strain>
    </source>
</reference>
<dbReference type="Pfam" id="PF00330">
    <property type="entry name" value="Aconitase"/>
    <property type="match status" value="1"/>
</dbReference>
<keyword evidence="11" id="KW-1185">Reference proteome</keyword>
<protein>
    <recommendedName>
        <fullName evidence="2">aconitate hydratase</fullName>
        <ecNumber evidence="2">4.2.1.3</ecNumber>
    </recommendedName>
</protein>
<dbReference type="InterPro" id="IPR006250">
    <property type="entry name" value="Aconitase_put"/>
</dbReference>
<dbReference type="InterPro" id="IPR050926">
    <property type="entry name" value="Aconitase/IPM_isomerase"/>
</dbReference>
<dbReference type="InterPro" id="IPR001030">
    <property type="entry name" value="Acoase/IPM_deHydtase_lsu_aba"/>
</dbReference>
<dbReference type="Pfam" id="PF00694">
    <property type="entry name" value="Aconitase_C"/>
    <property type="match status" value="1"/>
</dbReference>
<dbReference type="GO" id="GO:0046872">
    <property type="term" value="F:metal ion binding"/>
    <property type="evidence" value="ECO:0007669"/>
    <property type="project" value="UniProtKB-KW"/>
</dbReference>
<dbReference type="InterPro" id="IPR015931">
    <property type="entry name" value="Acnase/IPM_dHydase_lsu_aba_1/3"/>
</dbReference>
<evidence type="ECO:0000256" key="4">
    <source>
        <dbReference type="ARBA" id="ARBA00023004"/>
    </source>
</evidence>
<feature type="compositionally biased region" description="Polar residues" evidence="7">
    <location>
        <begin position="370"/>
        <end position="379"/>
    </location>
</feature>
<evidence type="ECO:0000259" key="8">
    <source>
        <dbReference type="Pfam" id="PF00330"/>
    </source>
</evidence>
<dbReference type="Gene3D" id="3.20.19.10">
    <property type="entry name" value="Aconitase, domain 4"/>
    <property type="match status" value="1"/>
</dbReference>
<dbReference type="PANTHER" id="PTHR43160">
    <property type="entry name" value="ACONITATE HYDRATASE B"/>
    <property type="match status" value="1"/>
</dbReference>
<name>A0A024P435_9BACI</name>
<dbReference type="Gene3D" id="3.30.499.10">
    <property type="entry name" value="Aconitase, domain 3"/>
    <property type="match status" value="2"/>
</dbReference>
<evidence type="ECO:0000313" key="11">
    <source>
        <dbReference type="Proteomes" id="UP000028868"/>
    </source>
</evidence>